<dbReference type="AlphaFoldDB" id="A0A919CIE2"/>
<feature type="compositionally biased region" description="Basic and acidic residues" evidence="1">
    <location>
        <begin position="1"/>
        <end position="24"/>
    </location>
</feature>
<comment type="caution">
    <text evidence="2">The sequence shown here is derived from an EMBL/GenBank/DDBJ whole genome shotgun (WGS) entry which is preliminary data.</text>
</comment>
<accession>A0A919CIE2</accession>
<feature type="compositionally biased region" description="Basic and acidic residues" evidence="1">
    <location>
        <begin position="30"/>
        <end position="42"/>
    </location>
</feature>
<evidence type="ECO:0000256" key="1">
    <source>
        <dbReference type="SAM" id="MobiDB-lite"/>
    </source>
</evidence>
<keyword evidence="3" id="KW-1185">Reference proteome</keyword>
<dbReference type="Proteomes" id="UP000654947">
    <property type="component" value="Unassembled WGS sequence"/>
</dbReference>
<gene>
    <name evidence="2" type="ORF">GCM10007147_27040</name>
</gene>
<evidence type="ECO:0000313" key="3">
    <source>
        <dbReference type="Proteomes" id="UP000654947"/>
    </source>
</evidence>
<proteinExistence type="predicted"/>
<dbReference type="EMBL" id="BMXL01000013">
    <property type="protein sequence ID" value="GHD27731.1"/>
    <property type="molecule type" value="Genomic_DNA"/>
</dbReference>
<sequence>MVERPAGDRGDGDSTEVSRADHPDGTVGREAGRAVKAPEQRKGTGAGGAVAQGSGPARRPVRRKPARKDRPDPDPSGPARPWEGDPWRIAPQGMDPKGLKERWTGTQGGFVDDPARAVREADALAAEVADAVVAGIEARRAQLRAVWDGEGARTDTESLRLVLREYRSYVERLAGD</sequence>
<organism evidence="2 3">
    <name type="scientific">Nocardiopsis kunsanensis</name>
    <dbReference type="NCBI Taxonomy" id="141693"/>
    <lineage>
        <taxon>Bacteria</taxon>
        <taxon>Bacillati</taxon>
        <taxon>Actinomycetota</taxon>
        <taxon>Actinomycetes</taxon>
        <taxon>Streptosporangiales</taxon>
        <taxon>Nocardiopsidaceae</taxon>
        <taxon>Nocardiopsis</taxon>
    </lineage>
</organism>
<name>A0A919CIE2_9ACTN</name>
<reference evidence="2 3" key="1">
    <citation type="journal article" date="2014" name="Int. J. Syst. Evol. Microbiol.">
        <title>Complete genome sequence of Corynebacterium casei LMG S-19264T (=DSM 44701T), isolated from a smear-ripened cheese.</title>
        <authorList>
            <consortium name="US DOE Joint Genome Institute (JGI-PGF)"/>
            <person name="Walter F."/>
            <person name="Albersmeier A."/>
            <person name="Kalinowski J."/>
            <person name="Ruckert C."/>
        </authorList>
    </citation>
    <scope>NUCLEOTIDE SEQUENCE [LARGE SCALE GENOMIC DNA]</scope>
    <source>
        <strain evidence="2 3">KCTC 19473</strain>
    </source>
</reference>
<evidence type="ECO:0000313" key="2">
    <source>
        <dbReference type="EMBL" id="GHD27731.1"/>
    </source>
</evidence>
<protein>
    <submittedName>
        <fullName evidence="2">Uncharacterized protein</fullName>
    </submittedName>
</protein>
<dbReference type="RefSeq" id="WP_017575859.1">
    <property type="nucleotide sequence ID" value="NZ_BMXL01000013.1"/>
</dbReference>
<feature type="region of interest" description="Disordered" evidence="1">
    <location>
        <begin position="1"/>
        <end position="112"/>
    </location>
</feature>